<gene>
    <name evidence="4" type="ORF">C7Y72_16450</name>
</gene>
<evidence type="ECO:0000256" key="1">
    <source>
        <dbReference type="SAM" id="MobiDB-lite"/>
    </source>
</evidence>
<dbReference type="OrthoDB" id="5241309at2"/>
<evidence type="ECO:0000256" key="2">
    <source>
        <dbReference type="SAM" id="SignalP"/>
    </source>
</evidence>
<evidence type="ECO:0000259" key="3">
    <source>
        <dbReference type="Pfam" id="PF06662"/>
    </source>
</evidence>
<evidence type="ECO:0000313" key="4">
    <source>
        <dbReference type="EMBL" id="PTL56541.1"/>
    </source>
</evidence>
<protein>
    <recommendedName>
        <fullName evidence="3">D-glucuronyl C5-epimerase C-terminal domain-containing protein</fullName>
    </recommendedName>
</protein>
<reference evidence="4 5" key="1">
    <citation type="submission" date="2018-03" db="EMBL/GenBank/DDBJ databases">
        <title>Aquarubrobacter algicola gen. nov., sp. nov., a novel actinobacterium isolated from shallow eutrophic lake during the end of cyanobacterial harmful algal blooms.</title>
        <authorList>
            <person name="Chun S.J."/>
        </authorList>
    </citation>
    <scope>NUCLEOTIDE SEQUENCE [LARGE SCALE GENOMIC DNA]</scope>
    <source>
        <strain evidence="4 5">Seoho-28</strain>
    </source>
</reference>
<comment type="caution">
    <text evidence="4">The sequence shown here is derived from an EMBL/GenBank/DDBJ whole genome shotgun (WGS) entry which is preliminary data.</text>
</comment>
<dbReference type="InterPro" id="IPR010598">
    <property type="entry name" value="C5-epim_C"/>
</dbReference>
<dbReference type="GO" id="GO:0015012">
    <property type="term" value="P:heparan sulfate proteoglycan biosynthetic process"/>
    <property type="evidence" value="ECO:0007669"/>
    <property type="project" value="InterPro"/>
</dbReference>
<accession>A0A2T4UFJ5</accession>
<keyword evidence="5" id="KW-1185">Reference proteome</keyword>
<dbReference type="Proteomes" id="UP000240739">
    <property type="component" value="Unassembled WGS sequence"/>
</dbReference>
<feature type="chain" id="PRO_5015606790" description="D-glucuronyl C5-epimerase C-terminal domain-containing protein" evidence="2">
    <location>
        <begin position="25"/>
        <end position="514"/>
    </location>
</feature>
<dbReference type="AlphaFoldDB" id="A0A2T4UFJ5"/>
<feature type="compositionally biased region" description="Low complexity" evidence="1">
    <location>
        <begin position="52"/>
        <end position="70"/>
    </location>
</feature>
<feature type="domain" description="D-glucuronyl C5-epimerase C-terminal" evidence="3">
    <location>
        <begin position="237"/>
        <end position="377"/>
    </location>
</feature>
<name>A0A2T4UFJ5_9ACTN</name>
<dbReference type="GO" id="GO:0047464">
    <property type="term" value="F:heparosan-N-sulfate-glucuronate 5-epimerase activity"/>
    <property type="evidence" value="ECO:0007669"/>
    <property type="project" value="InterPro"/>
</dbReference>
<organism evidence="4 5">
    <name type="scientific">Paraconexibacter algicola</name>
    <dbReference type="NCBI Taxonomy" id="2133960"/>
    <lineage>
        <taxon>Bacteria</taxon>
        <taxon>Bacillati</taxon>
        <taxon>Actinomycetota</taxon>
        <taxon>Thermoleophilia</taxon>
        <taxon>Solirubrobacterales</taxon>
        <taxon>Paraconexibacteraceae</taxon>
        <taxon>Paraconexibacter</taxon>
    </lineage>
</organism>
<dbReference type="PANTHER" id="PTHR13174">
    <property type="entry name" value="D-GLUCURONYL C5-EPIMERASE"/>
    <property type="match status" value="1"/>
</dbReference>
<dbReference type="InterPro" id="IPR039721">
    <property type="entry name" value="C5-epimerase"/>
</dbReference>
<dbReference type="RefSeq" id="WP_107570260.1">
    <property type="nucleotide sequence ID" value="NZ_PYYB01000002.1"/>
</dbReference>
<dbReference type="Pfam" id="PF06662">
    <property type="entry name" value="C5-epim_C"/>
    <property type="match status" value="1"/>
</dbReference>
<dbReference type="PANTHER" id="PTHR13174:SF3">
    <property type="entry name" value="D-GLUCURONYL C5-EPIMERASE"/>
    <property type="match status" value="1"/>
</dbReference>
<keyword evidence="2" id="KW-0732">Signal</keyword>
<sequence>MRATPIALLAAALVALALAGPAAAAPLLVLEPDGRVTARDDRFLPAPDRPVGRTAAPAPAMAPDGPAGRAARSRRTVRGELARLRDAGAIDAATHDRHRETWDAAQRTLRRLTGRRAVELRGVLRTVDEVAAAGALTAARLPAVFQTVARNRQWWAAGRLVGYGQRVAFSGSRLVWQSYPGQGIQLQWLGTFGKANGLFLSGDHDPELRALLDEAGALATPRAGGLAWESWFRFDGGRPPWVSALSQGTAVQALSRAAIRLGHGPYFDTARAALGIFRTPPPTGVRVATDAGAHYLIYSFAPRLRVLNGFVQSLIGLRDFATFANDDGGRALFADGEAQLRREVPAYDTGAWSMYSQARESDLGYHTLLRDFLRNLCGRLTDDTARAAAAQAAGGATATPAVPDPALYCGTAERFTGYLRTRPVVTLRAARPARPRARRGVTVPYVLSKISTVTTRVTRAGRPVAGRTVRLGRGTQALRFTPKAPGSYAISVRAVDLAGNATIVSGAVKVASAK</sequence>
<feature type="signal peptide" evidence="2">
    <location>
        <begin position="1"/>
        <end position="24"/>
    </location>
</feature>
<dbReference type="EMBL" id="PYYB01000002">
    <property type="protein sequence ID" value="PTL56541.1"/>
    <property type="molecule type" value="Genomic_DNA"/>
</dbReference>
<proteinExistence type="predicted"/>
<feature type="region of interest" description="Disordered" evidence="1">
    <location>
        <begin position="44"/>
        <end position="74"/>
    </location>
</feature>
<evidence type="ECO:0000313" key="5">
    <source>
        <dbReference type="Proteomes" id="UP000240739"/>
    </source>
</evidence>